<keyword evidence="2" id="KW-1185">Reference proteome</keyword>
<reference evidence="1 2" key="1">
    <citation type="submission" date="2016-03" db="EMBL/GenBank/DDBJ databases">
        <title>EvidentialGene: Evidence-directed Construction of Genes on Genomes.</title>
        <authorList>
            <person name="Gilbert D.G."/>
            <person name="Choi J.-H."/>
            <person name="Mockaitis K."/>
            <person name="Colbourne J."/>
            <person name="Pfrender M."/>
        </authorList>
    </citation>
    <scope>NUCLEOTIDE SEQUENCE [LARGE SCALE GENOMIC DNA]</scope>
    <source>
        <strain evidence="1 2">Xinb3</strain>
        <tissue evidence="1">Complete organism</tissue>
    </source>
</reference>
<comment type="caution">
    <text evidence="1">The sequence shown here is derived from an EMBL/GenBank/DDBJ whole genome shotgun (WGS) entry which is preliminary data.</text>
</comment>
<protein>
    <submittedName>
        <fullName evidence="1">Uncharacterized protein</fullName>
    </submittedName>
</protein>
<evidence type="ECO:0000313" key="2">
    <source>
        <dbReference type="Proteomes" id="UP000076858"/>
    </source>
</evidence>
<organism evidence="1 2">
    <name type="scientific">Daphnia magna</name>
    <dbReference type="NCBI Taxonomy" id="35525"/>
    <lineage>
        <taxon>Eukaryota</taxon>
        <taxon>Metazoa</taxon>
        <taxon>Ecdysozoa</taxon>
        <taxon>Arthropoda</taxon>
        <taxon>Crustacea</taxon>
        <taxon>Branchiopoda</taxon>
        <taxon>Diplostraca</taxon>
        <taxon>Cladocera</taxon>
        <taxon>Anomopoda</taxon>
        <taxon>Daphniidae</taxon>
        <taxon>Daphnia</taxon>
    </lineage>
</organism>
<name>A0A162D4Z5_9CRUS</name>
<proteinExistence type="predicted"/>
<gene>
    <name evidence="1" type="ORF">APZ42_005507</name>
</gene>
<sequence length="49" mass="5479">MLMHYLREQRAISCFVGKKGGATHSTFRRSPRFLRGSADSYWGASATSV</sequence>
<evidence type="ECO:0000313" key="1">
    <source>
        <dbReference type="EMBL" id="KZR98874.1"/>
    </source>
</evidence>
<dbReference type="Proteomes" id="UP000076858">
    <property type="component" value="Unassembled WGS sequence"/>
</dbReference>
<dbReference type="AlphaFoldDB" id="A0A162D4Z5"/>
<accession>A0A162D4Z5</accession>
<dbReference type="EMBL" id="LRGB01015509">
    <property type="protein sequence ID" value="KZR98874.1"/>
    <property type="molecule type" value="Genomic_DNA"/>
</dbReference>